<dbReference type="InterPro" id="IPR002935">
    <property type="entry name" value="SAM_O-MeTrfase"/>
</dbReference>
<dbReference type="Proteomes" id="UP001054892">
    <property type="component" value="Unassembled WGS sequence"/>
</dbReference>
<sequence>MRIVKPDGLIAFYSGANDALNNPWRHCMNTLTQPALTALLDRLFAEADTAWQALGPSLSDLAEGEVARLMQSKTEYREFYGRLKDVALPVSRETGRLLYLLARSSGARTIVEFGTSFGISTLHLAAALRDNGGGRLITSEFEPTKVARARGNLGVGGLEDLVEFRVGDALRTLAQDLPDSIDLLLLDGAKALYPEILALVESRLRPGALVIADNADHSPEYLARVREAGSGYLSVPFAEDVELSLRLAA</sequence>
<accession>A0A6J4E788</accession>
<keyword evidence="1" id="KW-0489">Methyltransferase</keyword>
<name>A0A6J4E788_9PSED</name>
<dbReference type="KEGG" id="ptw:TUM18999_34960"/>
<dbReference type="PANTHER" id="PTHR43167:SF1">
    <property type="entry name" value="PUTATIVE (AFU_ORTHOLOGUE AFUA_6G01830)-RELATED"/>
    <property type="match status" value="1"/>
</dbReference>
<dbReference type="PROSITE" id="PS51682">
    <property type="entry name" value="SAM_OMT_I"/>
    <property type="match status" value="1"/>
</dbReference>
<evidence type="ECO:0000313" key="6">
    <source>
        <dbReference type="Proteomes" id="UP000509383"/>
    </source>
</evidence>
<dbReference type="Proteomes" id="UP000509383">
    <property type="component" value="Chromosome"/>
</dbReference>
<dbReference type="Gene3D" id="3.40.50.150">
    <property type="entry name" value="Vaccinia Virus protein VP39"/>
    <property type="match status" value="1"/>
</dbReference>
<reference evidence="4 6" key="1">
    <citation type="submission" date="2020-05" db="EMBL/GenBank/DDBJ databases">
        <title>Characterization of novel class B3 metallo-beta-lactamase from novel Pseudomonas species.</title>
        <authorList>
            <person name="Yamada K."/>
            <person name="Aoki K."/>
            <person name="Ishii Y."/>
        </authorList>
    </citation>
    <scope>NUCLEOTIDE SEQUENCE [LARGE SCALE GENOMIC DNA]</scope>
    <source>
        <strain evidence="4 6">TUM18999</strain>
        <strain evidence="5 7">TUM20286</strain>
    </source>
</reference>
<dbReference type="Pfam" id="PF13578">
    <property type="entry name" value="Methyltransf_24"/>
    <property type="match status" value="1"/>
</dbReference>
<evidence type="ECO:0000313" key="7">
    <source>
        <dbReference type="Proteomes" id="UP001054892"/>
    </source>
</evidence>
<keyword evidence="3" id="KW-0949">S-adenosyl-L-methionine</keyword>
<proteinExistence type="predicted"/>
<dbReference type="SUPFAM" id="SSF53335">
    <property type="entry name" value="S-adenosyl-L-methionine-dependent methyltransferases"/>
    <property type="match status" value="1"/>
</dbReference>
<dbReference type="EMBL" id="BQKM01000033">
    <property type="protein sequence ID" value="GJN56398.1"/>
    <property type="molecule type" value="Genomic_DNA"/>
</dbReference>
<evidence type="ECO:0000313" key="4">
    <source>
        <dbReference type="EMBL" id="BCG25305.1"/>
    </source>
</evidence>
<protein>
    <recommendedName>
        <fullName evidence="8">Methyltransferase</fullName>
    </recommendedName>
</protein>
<dbReference type="InterPro" id="IPR029063">
    <property type="entry name" value="SAM-dependent_MTases_sf"/>
</dbReference>
<organism evidence="4 6">
    <name type="scientific">Pseudomonas tohonis</name>
    <dbReference type="NCBI Taxonomy" id="2725477"/>
    <lineage>
        <taxon>Bacteria</taxon>
        <taxon>Pseudomonadati</taxon>
        <taxon>Pseudomonadota</taxon>
        <taxon>Gammaproteobacteria</taxon>
        <taxon>Pseudomonadales</taxon>
        <taxon>Pseudomonadaceae</taxon>
        <taxon>Pseudomonas</taxon>
    </lineage>
</organism>
<evidence type="ECO:0000256" key="2">
    <source>
        <dbReference type="ARBA" id="ARBA00022679"/>
    </source>
</evidence>
<gene>
    <name evidence="4" type="ORF">TUM18999_34960</name>
    <name evidence="5" type="ORF">TUM20286_61500</name>
</gene>
<evidence type="ECO:0008006" key="8">
    <source>
        <dbReference type="Google" id="ProtNLM"/>
    </source>
</evidence>
<dbReference type="GO" id="GO:0032259">
    <property type="term" value="P:methylation"/>
    <property type="evidence" value="ECO:0007669"/>
    <property type="project" value="UniProtKB-KW"/>
</dbReference>
<evidence type="ECO:0000256" key="1">
    <source>
        <dbReference type="ARBA" id="ARBA00022603"/>
    </source>
</evidence>
<evidence type="ECO:0000256" key="3">
    <source>
        <dbReference type="ARBA" id="ARBA00022691"/>
    </source>
</evidence>
<evidence type="ECO:0000313" key="5">
    <source>
        <dbReference type="EMBL" id="GJN56398.1"/>
    </source>
</evidence>
<dbReference type="EMBL" id="AP023189">
    <property type="protein sequence ID" value="BCG25305.1"/>
    <property type="molecule type" value="Genomic_DNA"/>
</dbReference>
<keyword evidence="2" id="KW-0808">Transferase</keyword>
<dbReference type="AlphaFoldDB" id="A0A6J4E788"/>
<keyword evidence="7" id="KW-1185">Reference proteome</keyword>
<dbReference type="GO" id="GO:0008171">
    <property type="term" value="F:O-methyltransferase activity"/>
    <property type="evidence" value="ECO:0007669"/>
    <property type="project" value="InterPro"/>
</dbReference>
<dbReference type="PANTHER" id="PTHR43167">
    <property type="entry name" value="PUTATIVE (AFU_ORTHOLOGUE AFUA_6G01830)-RELATED"/>
    <property type="match status" value="1"/>
</dbReference>